<organism evidence="1 2">
    <name type="scientific">Eumeta variegata</name>
    <name type="common">Bagworm moth</name>
    <name type="synonym">Eumeta japonica</name>
    <dbReference type="NCBI Taxonomy" id="151549"/>
    <lineage>
        <taxon>Eukaryota</taxon>
        <taxon>Metazoa</taxon>
        <taxon>Ecdysozoa</taxon>
        <taxon>Arthropoda</taxon>
        <taxon>Hexapoda</taxon>
        <taxon>Insecta</taxon>
        <taxon>Pterygota</taxon>
        <taxon>Neoptera</taxon>
        <taxon>Endopterygota</taxon>
        <taxon>Lepidoptera</taxon>
        <taxon>Glossata</taxon>
        <taxon>Ditrysia</taxon>
        <taxon>Tineoidea</taxon>
        <taxon>Psychidae</taxon>
        <taxon>Oiketicinae</taxon>
        <taxon>Eumeta</taxon>
    </lineage>
</organism>
<evidence type="ECO:0000313" key="2">
    <source>
        <dbReference type="Proteomes" id="UP000299102"/>
    </source>
</evidence>
<proteinExistence type="predicted"/>
<name>A0A4C1U031_EUMVA</name>
<evidence type="ECO:0000313" key="1">
    <source>
        <dbReference type="EMBL" id="GBP19597.1"/>
    </source>
</evidence>
<dbReference type="AlphaFoldDB" id="A0A4C1U031"/>
<reference evidence="1 2" key="1">
    <citation type="journal article" date="2019" name="Commun. Biol.">
        <title>The bagworm genome reveals a unique fibroin gene that provides high tensile strength.</title>
        <authorList>
            <person name="Kono N."/>
            <person name="Nakamura H."/>
            <person name="Ohtoshi R."/>
            <person name="Tomita M."/>
            <person name="Numata K."/>
            <person name="Arakawa K."/>
        </authorList>
    </citation>
    <scope>NUCLEOTIDE SEQUENCE [LARGE SCALE GENOMIC DNA]</scope>
</reference>
<protein>
    <submittedName>
        <fullName evidence="1">Uncharacterized protein</fullName>
    </submittedName>
</protein>
<sequence length="97" mass="10262">MIVVIAFAANTTFRPSWYYGVLVLTFRLHHQTLKITHGLSICGGRTPSELPNPSAAAESVSEPGSCNIYSVADNRPRTHGINAFAGFASGAPPPAHA</sequence>
<gene>
    <name evidence="1" type="ORF">EVAR_102145_1</name>
</gene>
<keyword evidence="2" id="KW-1185">Reference proteome</keyword>
<comment type="caution">
    <text evidence="1">The sequence shown here is derived from an EMBL/GenBank/DDBJ whole genome shotgun (WGS) entry which is preliminary data.</text>
</comment>
<dbReference type="Proteomes" id="UP000299102">
    <property type="component" value="Unassembled WGS sequence"/>
</dbReference>
<dbReference type="EMBL" id="BGZK01000109">
    <property type="protein sequence ID" value="GBP19597.1"/>
    <property type="molecule type" value="Genomic_DNA"/>
</dbReference>
<accession>A0A4C1U031</accession>